<dbReference type="OrthoDB" id="64477at2759"/>
<dbReference type="OMA" id="YQRKGWG"/>
<dbReference type="SUPFAM" id="SSF55729">
    <property type="entry name" value="Acyl-CoA N-acyltransferases (Nat)"/>
    <property type="match status" value="1"/>
</dbReference>
<dbReference type="GO" id="GO:0016231">
    <property type="term" value="F:beta-N-acetylglucosaminidase activity"/>
    <property type="evidence" value="ECO:0007669"/>
    <property type="project" value="TreeGrafter"/>
</dbReference>
<gene>
    <name evidence="2" type="ORF">F503_04178</name>
</gene>
<dbReference type="EMBL" id="KE148148">
    <property type="protein sequence ID" value="EPE08591.1"/>
    <property type="molecule type" value="Genomic_DNA"/>
</dbReference>
<feature type="domain" description="N-acetyltransferase" evidence="1">
    <location>
        <begin position="104"/>
        <end position="245"/>
    </location>
</feature>
<accession>S3C9H6</accession>
<dbReference type="GO" id="GO:0009100">
    <property type="term" value="P:glycoprotein metabolic process"/>
    <property type="evidence" value="ECO:0007669"/>
    <property type="project" value="TreeGrafter"/>
</dbReference>
<keyword evidence="2" id="KW-0012">Acyltransferase</keyword>
<dbReference type="PANTHER" id="PTHR13170:SF16">
    <property type="entry name" value="PROTEIN O-GLCNACASE"/>
    <property type="match status" value="1"/>
</dbReference>
<dbReference type="InterPro" id="IPR000182">
    <property type="entry name" value="GNAT_dom"/>
</dbReference>
<dbReference type="InterPro" id="IPR016181">
    <property type="entry name" value="Acyl_CoA_acyltransferase"/>
</dbReference>
<dbReference type="HOGENOM" id="CLU_086044_0_1_1"/>
<dbReference type="VEuPathDB" id="FungiDB:F503_04178"/>
<proteinExistence type="predicted"/>
<dbReference type="PROSITE" id="PS51186">
    <property type="entry name" value="GNAT"/>
    <property type="match status" value="1"/>
</dbReference>
<organism evidence="2 3">
    <name type="scientific">Ophiostoma piceae (strain UAMH 11346)</name>
    <name type="common">Sap stain fungus</name>
    <dbReference type="NCBI Taxonomy" id="1262450"/>
    <lineage>
        <taxon>Eukaryota</taxon>
        <taxon>Fungi</taxon>
        <taxon>Dikarya</taxon>
        <taxon>Ascomycota</taxon>
        <taxon>Pezizomycotina</taxon>
        <taxon>Sordariomycetes</taxon>
        <taxon>Sordariomycetidae</taxon>
        <taxon>Ophiostomatales</taxon>
        <taxon>Ophiostomataceae</taxon>
        <taxon>Ophiostoma</taxon>
    </lineage>
</organism>
<name>S3C9H6_OPHP1</name>
<dbReference type="PANTHER" id="PTHR13170">
    <property type="entry name" value="O-GLCNACASE"/>
    <property type="match status" value="1"/>
</dbReference>
<dbReference type="Proteomes" id="UP000016923">
    <property type="component" value="Unassembled WGS sequence"/>
</dbReference>
<protein>
    <submittedName>
        <fullName evidence="2">Acyl-n-acyltransferase</fullName>
    </submittedName>
</protein>
<keyword evidence="2" id="KW-0808">Transferase</keyword>
<sequence length="245" mass="26909">MAFIRPYKPTDWDDMSHICRATLPPSLDASEISKRLSPYLWTHPYPLLSPQSCFILDDGAGRAVGYVIGHADVRRMAQDYTAYTELVGGTSTDIPGVLPASLATARREVGPCPAQLDVLEPWNFPADPDSSSPYPPVNETCLLQQAYNPRWLLLESAKTELKAKVVEAYPAIMHIDLLPSHQAAGWGRKMINAFLQAIAAEGARGLHIGISGENTKVVAFYERCGFRVEPGGEIEGGVWMVRDVE</sequence>
<dbReference type="Pfam" id="PF00583">
    <property type="entry name" value="Acetyltransf_1"/>
    <property type="match status" value="1"/>
</dbReference>
<dbReference type="GO" id="GO:0016747">
    <property type="term" value="F:acyltransferase activity, transferring groups other than amino-acyl groups"/>
    <property type="evidence" value="ECO:0007669"/>
    <property type="project" value="InterPro"/>
</dbReference>
<dbReference type="Gene3D" id="3.40.630.30">
    <property type="match status" value="1"/>
</dbReference>
<evidence type="ECO:0000313" key="3">
    <source>
        <dbReference type="Proteomes" id="UP000016923"/>
    </source>
</evidence>
<keyword evidence="3" id="KW-1185">Reference proteome</keyword>
<evidence type="ECO:0000259" key="1">
    <source>
        <dbReference type="PROSITE" id="PS51186"/>
    </source>
</evidence>
<reference evidence="2 3" key="1">
    <citation type="journal article" date="2013" name="BMC Genomics">
        <title>The genome and transcriptome of the pine saprophyte Ophiostoma piceae, and a comparison with the bark beetle-associated pine pathogen Grosmannia clavigera.</title>
        <authorList>
            <person name="Haridas S."/>
            <person name="Wang Y."/>
            <person name="Lim L."/>
            <person name="Massoumi Alamouti S."/>
            <person name="Jackman S."/>
            <person name="Docking R."/>
            <person name="Robertson G."/>
            <person name="Birol I."/>
            <person name="Bohlmann J."/>
            <person name="Breuil C."/>
        </authorList>
    </citation>
    <scope>NUCLEOTIDE SEQUENCE [LARGE SCALE GENOMIC DNA]</scope>
    <source>
        <strain evidence="2 3">UAMH 11346</strain>
    </source>
</reference>
<dbReference type="InterPro" id="IPR051822">
    <property type="entry name" value="Glycosyl_Hydrolase_84"/>
</dbReference>
<evidence type="ECO:0000313" key="2">
    <source>
        <dbReference type="EMBL" id="EPE08591.1"/>
    </source>
</evidence>
<dbReference type="STRING" id="1262450.S3C9H6"/>
<dbReference type="AlphaFoldDB" id="S3C9H6"/>
<dbReference type="eggNOG" id="ENOG502SAUS">
    <property type="taxonomic scope" value="Eukaryota"/>
</dbReference>